<dbReference type="RefSeq" id="WP_289401224.1">
    <property type="nucleotide sequence ID" value="NZ_JAQIBC010000001.1"/>
</dbReference>
<keyword evidence="3" id="KW-1185">Reference proteome</keyword>
<proteinExistence type="predicted"/>
<dbReference type="InterPro" id="IPR019243">
    <property type="entry name" value="DUF2202"/>
</dbReference>
<dbReference type="Pfam" id="PF09968">
    <property type="entry name" value="DUF2202"/>
    <property type="match status" value="1"/>
</dbReference>
<dbReference type="PROSITE" id="PS51257">
    <property type="entry name" value="PROKAR_LIPOPROTEIN"/>
    <property type="match status" value="1"/>
</dbReference>
<name>A0ABT7QPU9_9BACT</name>
<comment type="caution">
    <text evidence="2">The sequence shown here is derived from an EMBL/GenBank/DDBJ whole genome shotgun (WGS) entry which is preliminary data.</text>
</comment>
<accession>A0ABT7QPU9</accession>
<sequence length="237" mass="25978">MKKNSLFKSVLVGGLVLSIMGCGGGSSSVVESSSIPTEVEIALDAPVSKLSQELTNTLAYMGNEERLAYDVYNALYDQYGTEQFTKIASNGEYQHIAVVQELIQKYKLSDDVNFTNVDLEPLGYMNTPIEEMNAGTYDISAIQTLYENLVAQGSPSEIDALKVGCIIEVVDVNDLNRDIALAESENATDIVTVFSFLRDGSYNHYWSFDKGLKNQGIADGCCSLGTEYCHPEYPNTK</sequence>
<evidence type="ECO:0000313" key="2">
    <source>
        <dbReference type="EMBL" id="MDM5263103.1"/>
    </source>
</evidence>
<dbReference type="InterPro" id="IPR012347">
    <property type="entry name" value="Ferritin-like"/>
</dbReference>
<organism evidence="2 3">
    <name type="scientific">Sulfurovum xiamenensis</name>
    <dbReference type="NCBI Taxonomy" id="3019066"/>
    <lineage>
        <taxon>Bacteria</taxon>
        <taxon>Pseudomonadati</taxon>
        <taxon>Campylobacterota</taxon>
        <taxon>Epsilonproteobacteria</taxon>
        <taxon>Campylobacterales</taxon>
        <taxon>Sulfurovaceae</taxon>
        <taxon>Sulfurovum</taxon>
    </lineage>
</organism>
<feature type="domain" description="DUF2202" evidence="1">
    <location>
        <begin position="57"/>
        <end position="218"/>
    </location>
</feature>
<gene>
    <name evidence="2" type="ORF">PF327_02725</name>
</gene>
<dbReference type="EMBL" id="JAQIBC010000001">
    <property type="protein sequence ID" value="MDM5263103.1"/>
    <property type="molecule type" value="Genomic_DNA"/>
</dbReference>
<reference evidence="2" key="1">
    <citation type="submission" date="2023-01" db="EMBL/GenBank/DDBJ databases">
        <title>Sulfurovum sp. XTW-4 genome assembly.</title>
        <authorList>
            <person name="Wang J."/>
        </authorList>
    </citation>
    <scope>NUCLEOTIDE SEQUENCE</scope>
    <source>
        <strain evidence="2">XTW-4</strain>
    </source>
</reference>
<evidence type="ECO:0000259" key="1">
    <source>
        <dbReference type="Pfam" id="PF09968"/>
    </source>
</evidence>
<dbReference type="Proteomes" id="UP001169066">
    <property type="component" value="Unassembled WGS sequence"/>
</dbReference>
<dbReference type="CDD" id="cd01048">
    <property type="entry name" value="Ferritin_like_AB2"/>
    <property type="match status" value="1"/>
</dbReference>
<protein>
    <submittedName>
        <fullName evidence="2">DUF2202 domain-containing protein</fullName>
    </submittedName>
</protein>
<dbReference type="Gene3D" id="1.20.1260.10">
    <property type="match status" value="1"/>
</dbReference>
<evidence type="ECO:0000313" key="3">
    <source>
        <dbReference type="Proteomes" id="UP001169066"/>
    </source>
</evidence>